<name>A0A0C3B4N7_PILCF</name>
<organism evidence="1 2">
    <name type="scientific">Piloderma croceum (strain F 1598)</name>
    <dbReference type="NCBI Taxonomy" id="765440"/>
    <lineage>
        <taxon>Eukaryota</taxon>
        <taxon>Fungi</taxon>
        <taxon>Dikarya</taxon>
        <taxon>Basidiomycota</taxon>
        <taxon>Agaricomycotina</taxon>
        <taxon>Agaricomycetes</taxon>
        <taxon>Agaricomycetidae</taxon>
        <taxon>Atheliales</taxon>
        <taxon>Atheliaceae</taxon>
        <taxon>Piloderma</taxon>
    </lineage>
</organism>
<dbReference type="HOGENOM" id="CLU_894352_0_0_1"/>
<evidence type="ECO:0000313" key="2">
    <source>
        <dbReference type="Proteomes" id="UP000054166"/>
    </source>
</evidence>
<dbReference type="PANTHER" id="PTHR46579:SF1">
    <property type="entry name" value="F5_8 TYPE C DOMAIN-CONTAINING PROTEIN"/>
    <property type="match status" value="1"/>
</dbReference>
<dbReference type="OrthoDB" id="3248986at2759"/>
<dbReference type="InParanoid" id="A0A0C3B4N7"/>
<dbReference type="EMBL" id="KN833000">
    <property type="protein sequence ID" value="KIM81158.1"/>
    <property type="molecule type" value="Genomic_DNA"/>
</dbReference>
<dbReference type="Proteomes" id="UP000054166">
    <property type="component" value="Unassembled WGS sequence"/>
</dbReference>
<keyword evidence="2" id="KW-1185">Reference proteome</keyword>
<gene>
    <name evidence="1" type="ORF">PILCRDRAFT_25959</name>
</gene>
<reference evidence="1 2" key="1">
    <citation type="submission" date="2014-04" db="EMBL/GenBank/DDBJ databases">
        <authorList>
            <consortium name="DOE Joint Genome Institute"/>
            <person name="Kuo A."/>
            <person name="Tarkka M."/>
            <person name="Buscot F."/>
            <person name="Kohler A."/>
            <person name="Nagy L.G."/>
            <person name="Floudas D."/>
            <person name="Copeland A."/>
            <person name="Barry K.W."/>
            <person name="Cichocki N."/>
            <person name="Veneault-Fourrey C."/>
            <person name="LaButti K."/>
            <person name="Lindquist E.A."/>
            <person name="Lipzen A."/>
            <person name="Lundell T."/>
            <person name="Morin E."/>
            <person name="Murat C."/>
            <person name="Sun H."/>
            <person name="Tunlid A."/>
            <person name="Henrissat B."/>
            <person name="Grigoriev I.V."/>
            <person name="Hibbett D.S."/>
            <person name="Martin F."/>
            <person name="Nordberg H.P."/>
            <person name="Cantor M.N."/>
            <person name="Hua S.X."/>
        </authorList>
    </citation>
    <scope>NUCLEOTIDE SEQUENCE [LARGE SCALE GENOMIC DNA]</scope>
    <source>
        <strain evidence="1 2">F 1598</strain>
    </source>
</reference>
<feature type="non-terminal residue" evidence="1">
    <location>
        <position position="1"/>
    </location>
</feature>
<dbReference type="PANTHER" id="PTHR46579">
    <property type="entry name" value="F5/8 TYPE C DOMAIN-CONTAINING PROTEIN-RELATED"/>
    <property type="match status" value="1"/>
</dbReference>
<proteinExistence type="predicted"/>
<dbReference type="STRING" id="765440.A0A0C3B4N7"/>
<reference evidence="2" key="2">
    <citation type="submission" date="2015-01" db="EMBL/GenBank/DDBJ databases">
        <title>Evolutionary Origins and Diversification of the Mycorrhizal Mutualists.</title>
        <authorList>
            <consortium name="DOE Joint Genome Institute"/>
            <consortium name="Mycorrhizal Genomics Consortium"/>
            <person name="Kohler A."/>
            <person name="Kuo A."/>
            <person name="Nagy L.G."/>
            <person name="Floudas D."/>
            <person name="Copeland A."/>
            <person name="Barry K.W."/>
            <person name="Cichocki N."/>
            <person name="Veneault-Fourrey C."/>
            <person name="LaButti K."/>
            <person name="Lindquist E.A."/>
            <person name="Lipzen A."/>
            <person name="Lundell T."/>
            <person name="Morin E."/>
            <person name="Murat C."/>
            <person name="Riley R."/>
            <person name="Ohm R."/>
            <person name="Sun H."/>
            <person name="Tunlid A."/>
            <person name="Henrissat B."/>
            <person name="Grigoriev I.V."/>
            <person name="Hibbett D.S."/>
            <person name="Martin F."/>
        </authorList>
    </citation>
    <scope>NUCLEOTIDE SEQUENCE [LARGE SCALE GENOMIC DNA]</scope>
    <source>
        <strain evidence="2">F 1598</strain>
    </source>
</reference>
<protein>
    <submittedName>
        <fullName evidence="1">Uncharacterized protein</fullName>
    </submittedName>
</protein>
<dbReference type="AlphaFoldDB" id="A0A0C3B4N7"/>
<accession>A0A0C3B4N7</accession>
<sequence>DVPASQKLQGAAGHSHRTHPCSFCYITLDEINSKEGYDALNFVPKDDFIQLGNAERSRQILDETGVCYSCLNEVPGWRPVNGAILDYMHNFYGELILHTRTYLIKNSSFHSGIVNDFLKKILVGGYLLNKDKWSQFEAIINDMTWPSGTSRLPTNLGQNHSLNKADQLRQWVRIQPMVLWLCWRNETGRIPHVEPPIPANGHMPNFRRHLDDVYKQALYLSISDHILAAWSITQEEVAEGMKYLTLYNRGALAMRWPMVINNHLSMHYPDSFLRGPTNSWWLMGFERCNGDQKKVNLNGHAEGA</sequence>
<evidence type="ECO:0000313" key="1">
    <source>
        <dbReference type="EMBL" id="KIM81158.1"/>
    </source>
</evidence>
<feature type="non-terminal residue" evidence="1">
    <location>
        <position position="304"/>
    </location>
</feature>